<dbReference type="EMBL" id="JAHDVG010000474">
    <property type="protein sequence ID" value="KAH1178268.1"/>
    <property type="molecule type" value="Genomic_DNA"/>
</dbReference>
<dbReference type="AlphaFoldDB" id="A0A9D3XF82"/>
<reference evidence="1" key="1">
    <citation type="submission" date="2021-09" db="EMBL/GenBank/DDBJ databases">
        <title>The genome of Mauremys mutica provides insights into the evolution of semi-aquatic lifestyle.</title>
        <authorList>
            <person name="Gong S."/>
            <person name="Gao Y."/>
        </authorList>
    </citation>
    <scope>NUCLEOTIDE SEQUENCE</scope>
    <source>
        <strain evidence="1">MM-2020</strain>
        <tissue evidence="1">Muscle</tissue>
    </source>
</reference>
<proteinExistence type="predicted"/>
<evidence type="ECO:0000313" key="1">
    <source>
        <dbReference type="EMBL" id="KAH1178268.1"/>
    </source>
</evidence>
<name>A0A9D3XF82_9SAUR</name>
<keyword evidence="2" id="KW-1185">Reference proteome</keyword>
<comment type="caution">
    <text evidence="1">The sequence shown here is derived from an EMBL/GenBank/DDBJ whole genome shotgun (WGS) entry which is preliminary data.</text>
</comment>
<gene>
    <name evidence="1" type="ORF">KIL84_011970</name>
</gene>
<evidence type="ECO:0000313" key="2">
    <source>
        <dbReference type="Proteomes" id="UP000827986"/>
    </source>
</evidence>
<sequence>MVIATDCVGSPANQLLRNDSLLAYTVLFHPDLYSNNKFGLFVCLYTKQALIFSMLSAMDCRRMELNDDRLSCESVSSLAHVPSMKPTCFPFSPVFSTHFRSRNWILVGLNETMNDLDWKVSSRDHGIAGTYCVSGLMQWALNSGEWHSNNKLGHQ</sequence>
<organism evidence="1 2">
    <name type="scientific">Mauremys mutica</name>
    <name type="common">yellowpond turtle</name>
    <dbReference type="NCBI Taxonomy" id="74926"/>
    <lineage>
        <taxon>Eukaryota</taxon>
        <taxon>Metazoa</taxon>
        <taxon>Chordata</taxon>
        <taxon>Craniata</taxon>
        <taxon>Vertebrata</taxon>
        <taxon>Euteleostomi</taxon>
        <taxon>Archelosauria</taxon>
        <taxon>Testudinata</taxon>
        <taxon>Testudines</taxon>
        <taxon>Cryptodira</taxon>
        <taxon>Durocryptodira</taxon>
        <taxon>Testudinoidea</taxon>
        <taxon>Geoemydidae</taxon>
        <taxon>Geoemydinae</taxon>
        <taxon>Mauremys</taxon>
    </lineage>
</organism>
<protein>
    <submittedName>
        <fullName evidence="1">Uncharacterized protein</fullName>
    </submittedName>
</protein>
<accession>A0A9D3XF82</accession>
<dbReference type="Proteomes" id="UP000827986">
    <property type="component" value="Unassembled WGS sequence"/>
</dbReference>